<evidence type="ECO:0000256" key="1">
    <source>
        <dbReference type="SAM" id="MobiDB-lite"/>
    </source>
</evidence>
<dbReference type="Proteomes" id="UP000007305">
    <property type="component" value="Chromosome 5"/>
</dbReference>
<accession>A0A804PFM0</accession>
<reference evidence="3" key="1">
    <citation type="journal article" date="2009" name="Science">
        <title>The B73 maize genome: complexity, diversity, and dynamics.</title>
        <authorList>
            <person name="Schnable P.S."/>
            <person name="Ware D."/>
            <person name="Fulton R.S."/>
            <person name="Stein J.C."/>
            <person name="Wei F."/>
            <person name="Pasternak S."/>
            <person name="Liang C."/>
            <person name="Zhang J."/>
            <person name="Fulton L."/>
            <person name="Graves T.A."/>
            <person name="Minx P."/>
            <person name="Reily A.D."/>
            <person name="Courtney L."/>
            <person name="Kruchowski S.S."/>
            <person name="Tomlinson C."/>
            <person name="Strong C."/>
            <person name="Delehaunty K."/>
            <person name="Fronick C."/>
            <person name="Courtney B."/>
            <person name="Rock S.M."/>
            <person name="Belter E."/>
            <person name="Du F."/>
            <person name="Kim K."/>
            <person name="Abbott R.M."/>
            <person name="Cotton M."/>
            <person name="Levy A."/>
            <person name="Marchetto P."/>
            <person name="Ochoa K."/>
            <person name="Jackson S.M."/>
            <person name="Gillam B."/>
            <person name="Chen W."/>
            <person name="Yan L."/>
            <person name="Higginbotham J."/>
            <person name="Cardenas M."/>
            <person name="Waligorski J."/>
            <person name="Applebaum E."/>
            <person name="Phelps L."/>
            <person name="Falcone J."/>
            <person name="Kanchi K."/>
            <person name="Thane T."/>
            <person name="Scimone A."/>
            <person name="Thane N."/>
            <person name="Henke J."/>
            <person name="Wang T."/>
            <person name="Ruppert J."/>
            <person name="Shah N."/>
            <person name="Rotter K."/>
            <person name="Hodges J."/>
            <person name="Ingenthron E."/>
            <person name="Cordes M."/>
            <person name="Kohlberg S."/>
            <person name="Sgro J."/>
            <person name="Delgado B."/>
            <person name="Mead K."/>
            <person name="Chinwalla A."/>
            <person name="Leonard S."/>
            <person name="Crouse K."/>
            <person name="Collura K."/>
            <person name="Kudrna D."/>
            <person name="Currie J."/>
            <person name="He R."/>
            <person name="Angelova A."/>
            <person name="Rajasekar S."/>
            <person name="Mueller T."/>
            <person name="Lomeli R."/>
            <person name="Scara G."/>
            <person name="Ko A."/>
            <person name="Delaney K."/>
            <person name="Wissotski M."/>
            <person name="Lopez G."/>
            <person name="Campos D."/>
            <person name="Braidotti M."/>
            <person name="Ashley E."/>
            <person name="Golser W."/>
            <person name="Kim H."/>
            <person name="Lee S."/>
            <person name="Lin J."/>
            <person name="Dujmic Z."/>
            <person name="Kim W."/>
            <person name="Talag J."/>
            <person name="Zuccolo A."/>
            <person name="Fan C."/>
            <person name="Sebastian A."/>
            <person name="Kramer M."/>
            <person name="Spiegel L."/>
            <person name="Nascimento L."/>
            <person name="Zutavern T."/>
            <person name="Miller B."/>
            <person name="Ambroise C."/>
            <person name="Muller S."/>
            <person name="Spooner W."/>
            <person name="Narechania A."/>
            <person name="Ren L."/>
            <person name="Wei S."/>
            <person name="Kumari S."/>
            <person name="Faga B."/>
            <person name="Levy M.J."/>
            <person name="McMahan L."/>
            <person name="Van Buren P."/>
            <person name="Vaughn M.W."/>
            <person name="Ying K."/>
            <person name="Yeh C.-T."/>
            <person name="Emrich S.J."/>
            <person name="Jia Y."/>
            <person name="Kalyanaraman A."/>
            <person name="Hsia A.-P."/>
            <person name="Barbazuk W.B."/>
            <person name="Baucom R.S."/>
            <person name="Brutnell T.P."/>
            <person name="Carpita N.C."/>
            <person name="Chaparro C."/>
            <person name="Chia J.-M."/>
            <person name="Deragon J.-M."/>
            <person name="Estill J.C."/>
            <person name="Fu Y."/>
            <person name="Jeddeloh J.A."/>
            <person name="Han Y."/>
            <person name="Lee H."/>
            <person name="Li P."/>
            <person name="Lisch D.R."/>
            <person name="Liu S."/>
            <person name="Liu Z."/>
            <person name="Nagel D.H."/>
            <person name="McCann M.C."/>
            <person name="SanMiguel P."/>
            <person name="Myers A.M."/>
            <person name="Nettleton D."/>
            <person name="Nguyen J."/>
            <person name="Penning B.W."/>
            <person name="Ponnala L."/>
            <person name="Schneider K.L."/>
            <person name="Schwartz D.C."/>
            <person name="Sharma A."/>
            <person name="Soderlund C."/>
            <person name="Springer N.M."/>
            <person name="Sun Q."/>
            <person name="Wang H."/>
            <person name="Waterman M."/>
            <person name="Westerman R."/>
            <person name="Wolfgruber T.K."/>
            <person name="Yang L."/>
            <person name="Yu Y."/>
            <person name="Zhang L."/>
            <person name="Zhou S."/>
            <person name="Zhu Q."/>
            <person name="Bennetzen J.L."/>
            <person name="Dawe R.K."/>
            <person name="Jiang J."/>
            <person name="Jiang N."/>
            <person name="Presting G.G."/>
            <person name="Wessler S.R."/>
            <person name="Aluru S."/>
            <person name="Martienssen R.A."/>
            <person name="Clifton S.W."/>
            <person name="McCombie W.R."/>
            <person name="Wing R.A."/>
            <person name="Wilson R.K."/>
        </authorList>
    </citation>
    <scope>NUCLEOTIDE SEQUENCE [LARGE SCALE GENOMIC DNA]</scope>
    <source>
        <strain evidence="3">cv. B73</strain>
    </source>
</reference>
<organism evidence="2 3">
    <name type="scientific">Zea mays</name>
    <name type="common">Maize</name>
    <dbReference type="NCBI Taxonomy" id="4577"/>
    <lineage>
        <taxon>Eukaryota</taxon>
        <taxon>Viridiplantae</taxon>
        <taxon>Streptophyta</taxon>
        <taxon>Embryophyta</taxon>
        <taxon>Tracheophyta</taxon>
        <taxon>Spermatophyta</taxon>
        <taxon>Magnoliopsida</taxon>
        <taxon>Liliopsida</taxon>
        <taxon>Poales</taxon>
        <taxon>Poaceae</taxon>
        <taxon>PACMAD clade</taxon>
        <taxon>Panicoideae</taxon>
        <taxon>Andropogonodae</taxon>
        <taxon>Andropogoneae</taxon>
        <taxon>Tripsacinae</taxon>
        <taxon>Zea</taxon>
    </lineage>
</organism>
<reference evidence="2" key="2">
    <citation type="submission" date="2019-07" db="EMBL/GenBank/DDBJ databases">
        <authorList>
            <person name="Seetharam A."/>
            <person name="Woodhouse M."/>
            <person name="Cannon E."/>
        </authorList>
    </citation>
    <scope>NUCLEOTIDE SEQUENCE [LARGE SCALE GENOMIC DNA]</scope>
    <source>
        <strain evidence="2">cv. B73</strain>
    </source>
</reference>
<feature type="region of interest" description="Disordered" evidence="1">
    <location>
        <begin position="74"/>
        <end position="95"/>
    </location>
</feature>
<protein>
    <submittedName>
        <fullName evidence="2">Uncharacterized protein</fullName>
    </submittedName>
</protein>
<keyword evidence="3" id="KW-1185">Reference proteome</keyword>
<dbReference type="AlphaFoldDB" id="A0A804PFM0"/>
<dbReference type="EnsemblPlants" id="Zm00001eb235350_T001">
    <property type="protein sequence ID" value="Zm00001eb235350_P001"/>
    <property type="gene ID" value="Zm00001eb235350"/>
</dbReference>
<proteinExistence type="predicted"/>
<dbReference type="InParanoid" id="A0A804PFM0"/>
<evidence type="ECO:0000313" key="2">
    <source>
        <dbReference type="EnsemblPlants" id="Zm00001eb235350_P001"/>
    </source>
</evidence>
<name>A0A804PFM0_MAIZE</name>
<reference evidence="2" key="3">
    <citation type="submission" date="2021-05" db="UniProtKB">
        <authorList>
            <consortium name="EnsemblPlants"/>
        </authorList>
    </citation>
    <scope>IDENTIFICATION</scope>
    <source>
        <strain evidence="2">cv. B73</strain>
    </source>
</reference>
<dbReference type="Gramene" id="Zm00001eb235350_T001">
    <property type="protein sequence ID" value="Zm00001eb235350_P001"/>
    <property type="gene ID" value="Zm00001eb235350"/>
</dbReference>
<sequence length="324" mass="35036">MLAELLSNGCSRVSPSPVSLPVSISARELLYRAQQPPFCATRPRPTHTQSVAGTPSALMSFFFVNIHQPAPILATNHTRPDPRLPGTSRPSLCPTPRSTWPHARLLVVQSIQASTSTYAPLLLTWTEAAKLSNSIAPLRSGRALLGFSGARAVHRPSPLTGILHSSPYHADALPYLAVRRGRQWPSSMPHLLRSHVARSNCASLPLFCPWKSAPPGRTSPAMSCTPSRSVVAAHTSFVGHHGHALQLRFFPSVGRHSQHSASGLRAPKPTSFISLKLRPFVLDVKPEPNVIAVSQLSSQNLVMARRVSVKCLPKYLSTSGNVIV</sequence>
<evidence type="ECO:0000313" key="3">
    <source>
        <dbReference type="Proteomes" id="UP000007305"/>
    </source>
</evidence>